<organism evidence="1 2">
    <name type="scientific">Amycolatopsis xylanica</name>
    <dbReference type="NCBI Taxonomy" id="589385"/>
    <lineage>
        <taxon>Bacteria</taxon>
        <taxon>Bacillati</taxon>
        <taxon>Actinomycetota</taxon>
        <taxon>Actinomycetes</taxon>
        <taxon>Pseudonocardiales</taxon>
        <taxon>Pseudonocardiaceae</taxon>
        <taxon>Amycolatopsis</taxon>
    </lineage>
</organism>
<reference evidence="1 2" key="1">
    <citation type="submission" date="2016-10" db="EMBL/GenBank/DDBJ databases">
        <authorList>
            <person name="de Groot N.N."/>
        </authorList>
    </citation>
    <scope>NUCLEOTIDE SEQUENCE [LARGE SCALE GENOMIC DNA]</scope>
    <source>
        <strain evidence="1 2">CPCC 202699</strain>
    </source>
</reference>
<accession>A0A1H3S4R6</accession>
<dbReference type="STRING" id="589385.SAMN05421504_112207"/>
<gene>
    <name evidence="1" type="ORF">SAMN05421504_112207</name>
</gene>
<dbReference type="AlphaFoldDB" id="A0A1H3S4R6"/>
<evidence type="ECO:0000313" key="1">
    <source>
        <dbReference type="EMBL" id="SDZ32565.1"/>
    </source>
</evidence>
<evidence type="ECO:0000313" key="2">
    <source>
        <dbReference type="Proteomes" id="UP000199515"/>
    </source>
</evidence>
<proteinExistence type="predicted"/>
<sequence>MRNEDWVRGREKDTKTNQIRRVALDTETLVLLKEHRERVKARVEALGRPFTDDLFVFSGSPSKSAVR</sequence>
<dbReference type="EMBL" id="FNON01000012">
    <property type="protein sequence ID" value="SDZ32565.1"/>
    <property type="molecule type" value="Genomic_DNA"/>
</dbReference>
<keyword evidence="2" id="KW-1185">Reference proteome</keyword>
<name>A0A1H3S4R6_9PSEU</name>
<dbReference type="Proteomes" id="UP000199515">
    <property type="component" value="Unassembled WGS sequence"/>
</dbReference>
<protein>
    <submittedName>
        <fullName evidence="1">Uncharacterized protein</fullName>
    </submittedName>
</protein>